<comment type="caution">
    <text evidence="1">The sequence shown here is derived from an EMBL/GenBank/DDBJ whole genome shotgun (WGS) entry which is preliminary data.</text>
</comment>
<proteinExistence type="predicted"/>
<dbReference type="AlphaFoldDB" id="A0A2C6M7G0"/>
<gene>
    <name evidence="1" type="ORF">P378_11570</name>
</gene>
<protein>
    <submittedName>
        <fullName evidence="1">Uncharacterized protein</fullName>
    </submittedName>
</protein>
<reference evidence="1 2" key="1">
    <citation type="submission" date="2013-09" db="EMBL/GenBank/DDBJ databases">
        <title>Biodegradation of hydrocarbons in the deep terrestrial subsurface : characterization of a microbial consortium composed of two Desulfotomaculum species originating from a deep geological formation.</title>
        <authorList>
            <person name="Aullo T."/>
            <person name="Berlendis S."/>
            <person name="Lascourreges J.-F."/>
            <person name="Dessort D."/>
            <person name="Saint-Laurent S."/>
            <person name="Schraauwers B."/>
            <person name="Mas J."/>
            <person name="Magot M."/>
            <person name="Ranchou-Peyruse A."/>
        </authorList>
    </citation>
    <scope>NUCLEOTIDE SEQUENCE [LARGE SCALE GENOMIC DNA]</scope>
    <source>
        <strain evidence="1 2">Bs107</strain>
    </source>
</reference>
<organism evidence="1 2">
    <name type="scientific">Desulforamulus profundi</name>
    <dbReference type="NCBI Taxonomy" id="1383067"/>
    <lineage>
        <taxon>Bacteria</taxon>
        <taxon>Bacillati</taxon>
        <taxon>Bacillota</taxon>
        <taxon>Clostridia</taxon>
        <taxon>Eubacteriales</taxon>
        <taxon>Peptococcaceae</taxon>
        <taxon>Desulforamulus</taxon>
    </lineage>
</organism>
<dbReference type="Proteomes" id="UP000222564">
    <property type="component" value="Unassembled WGS sequence"/>
</dbReference>
<name>A0A2C6M7G0_9FIRM</name>
<accession>A0A2C6M7G0</accession>
<evidence type="ECO:0000313" key="2">
    <source>
        <dbReference type="Proteomes" id="UP000222564"/>
    </source>
</evidence>
<dbReference type="RefSeq" id="WP_099083191.1">
    <property type="nucleotide sequence ID" value="NZ_AWQQ01000055.1"/>
</dbReference>
<keyword evidence="2" id="KW-1185">Reference proteome</keyword>
<dbReference type="EMBL" id="AWQQ01000055">
    <property type="protein sequence ID" value="PHJ38177.1"/>
    <property type="molecule type" value="Genomic_DNA"/>
</dbReference>
<evidence type="ECO:0000313" key="1">
    <source>
        <dbReference type="EMBL" id="PHJ38177.1"/>
    </source>
</evidence>
<sequence>MLWNDEFPFCKAIEMKFVKDMNELARERGRVIVFEILLGVHQDFKISSGIDVQPLEECIQDAIHKYQRLFFTFNDEDLKIRDYGALSPEERKEIYHWGFSETASCCQRVVSQIEANPGDDPLYTAEISLLQETQDHLKLISDIESLKKDWLNRVYHSWNNPTEYKRNAYWFKDQVSQLVTRQFWQHWETCVKDMVKTRQGYPEGSQLAIIFYALLLALDSEREFLLATQKELDQTVEGVKKGLLKHPLKMDRLDFATFQREVIISLPKYWHQAIHKTKTNIRHLLSSEYIM</sequence>